<keyword evidence="3" id="KW-0732">Signal</keyword>
<name>A0ABS4UJ46_9ACTN</name>
<dbReference type="InterPro" id="IPR006059">
    <property type="entry name" value="SBP"/>
</dbReference>
<proteinExistence type="inferred from homology"/>
<evidence type="ECO:0000313" key="4">
    <source>
        <dbReference type="EMBL" id="MBP2351672.1"/>
    </source>
</evidence>
<evidence type="ECO:0000256" key="2">
    <source>
        <dbReference type="ARBA" id="ARBA00022448"/>
    </source>
</evidence>
<gene>
    <name evidence="4" type="ORF">JOF29_002755</name>
</gene>
<dbReference type="Pfam" id="PF01547">
    <property type="entry name" value="SBP_bac_1"/>
    <property type="match status" value="1"/>
</dbReference>
<keyword evidence="4" id="KW-0762">Sugar transport</keyword>
<dbReference type="RefSeq" id="WP_209694549.1">
    <property type="nucleotide sequence ID" value="NZ_BAAAVU010000013.1"/>
</dbReference>
<evidence type="ECO:0000256" key="3">
    <source>
        <dbReference type="ARBA" id="ARBA00022729"/>
    </source>
</evidence>
<dbReference type="InterPro" id="IPR050490">
    <property type="entry name" value="Bact_solute-bd_prot1"/>
</dbReference>
<sequence>MENGGSRLRIGRREYLKLLGLGAGAVAAGPALVGCSQGGGGGTAANGRKVVNFMATSMPSQTTTLAKFVQLYNDSQSSYQVNLRELPTQSSSTEVHQQLVQTLDRADGSIDAFMLDIVWVAEFAAAGWSMDLSSSFSATDRKQFFPAVVEACTYEQKLVAMPFVIAAGMLYYRTDLLKAAGLKPPATWSALVEQSRQLTGSGAAKLGFLWQGKQSEALVANAVEFIAAGGGSVFGPDHKTVTIADAPAVEAVQFMYDTINSTKISPRDVLSWDEEPTRRSFWGGSAPFMRMWSSAWLRTQDPSISQVAGKTGLANLPGLRAGLSGSTFGGYQLGIAESSKNKDGALDFLKWIAKPQTAKTFYDGFGYTSAQTGFYEQAGIKGTSVADAVTRQVGGAGVPRPVTPHYAQVSLALQAAVSTAISKGDVKTNLERARSEIERIVAS</sequence>
<evidence type="ECO:0000256" key="1">
    <source>
        <dbReference type="ARBA" id="ARBA00008520"/>
    </source>
</evidence>
<dbReference type="PANTHER" id="PTHR43649:SF34">
    <property type="entry name" value="ABC TRANSPORTER PERIPLASMIC-BINDING PROTEIN YCJN-RELATED"/>
    <property type="match status" value="1"/>
</dbReference>
<reference evidence="4 5" key="1">
    <citation type="submission" date="2021-03" db="EMBL/GenBank/DDBJ databases">
        <title>Sequencing the genomes of 1000 actinobacteria strains.</title>
        <authorList>
            <person name="Klenk H.-P."/>
        </authorList>
    </citation>
    <scope>NUCLEOTIDE SEQUENCE [LARGE SCALE GENOMIC DNA]</scope>
    <source>
        <strain evidence="4 5">DSM 18824</strain>
    </source>
</reference>
<comment type="similarity">
    <text evidence="1">Belongs to the bacterial solute-binding protein 1 family.</text>
</comment>
<evidence type="ECO:0000313" key="5">
    <source>
        <dbReference type="Proteomes" id="UP000755585"/>
    </source>
</evidence>
<dbReference type="PROSITE" id="PS51257">
    <property type="entry name" value="PROKAR_LIPOPROTEIN"/>
    <property type="match status" value="1"/>
</dbReference>
<dbReference type="SUPFAM" id="SSF53850">
    <property type="entry name" value="Periplasmic binding protein-like II"/>
    <property type="match status" value="1"/>
</dbReference>
<comment type="caution">
    <text evidence="4">The sequence shown here is derived from an EMBL/GenBank/DDBJ whole genome shotgun (WGS) entry which is preliminary data.</text>
</comment>
<dbReference type="PANTHER" id="PTHR43649">
    <property type="entry name" value="ARABINOSE-BINDING PROTEIN-RELATED"/>
    <property type="match status" value="1"/>
</dbReference>
<dbReference type="Proteomes" id="UP000755585">
    <property type="component" value="Unassembled WGS sequence"/>
</dbReference>
<keyword evidence="2" id="KW-0813">Transport</keyword>
<organism evidence="4 5">
    <name type="scientific">Kribbella aluminosa</name>
    <dbReference type="NCBI Taxonomy" id="416017"/>
    <lineage>
        <taxon>Bacteria</taxon>
        <taxon>Bacillati</taxon>
        <taxon>Actinomycetota</taxon>
        <taxon>Actinomycetes</taxon>
        <taxon>Propionibacteriales</taxon>
        <taxon>Kribbellaceae</taxon>
        <taxon>Kribbella</taxon>
    </lineage>
</organism>
<protein>
    <submittedName>
        <fullName evidence="4">Multiple sugar transport system substrate-binding protein</fullName>
    </submittedName>
</protein>
<accession>A0ABS4UJ46</accession>
<dbReference type="Gene3D" id="3.40.190.10">
    <property type="entry name" value="Periplasmic binding protein-like II"/>
    <property type="match status" value="2"/>
</dbReference>
<keyword evidence="5" id="KW-1185">Reference proteome</keyword>
<dbReference type="EMBL" id="JAGINT010000001">
    <property type="protein sequence ID" value="MBP2351672.1"/>
    <property type="molecule type" value="Genomic_DNA"/>
</dbReference>